<accession>A0ABQ3KF59</accession>
<evidence type="ECO:0000313" key="2">
    <source>
        <dbReference type="EMBL" id="GHG10790.1"/>
    </source>
</evidence>
<reference evidence="3" key="1">
    <citation type="journal article" date="2019" name="Int. J. Syst. Evol. Microbiol.">
        <title>The Global Catalogue of Microorganisms (GCM) 10K type strain sequencing project: providing services to taxonomists for standard genome sequencing and annotation.</title>
        <authorList>
            <consortium name="The Broad Institute Genomics Platform"/>
            <consortium name="The Broad Institute Genome Sequencing Center for Infectious Disease"/>
            <person name="Wu L."/>
            <person name="Ma J."/>
        </authorList>
    </citation>
    <scope>NUCLEOTIDE SEQUENCE [LARGE SCALE GENOMIC DNA]</scope>
    <source>
        <strain evidence="3">CGMCC 4.7680</strain>
    </source>
</reference>
<dbReference type="InterPro" id="IPR007560">
    <property type="entry name" value="Restrct_endonuc_IV_Mrr"/>
</dbReference>
<dbReference type="InterPro" id="IPR011335">
    <property type="entry name" value="Restrct_endonuc-II-like"/>
</dbReference>
<dbReference type="EMBL" id="BNAW01000010">
    <property type="protein sequence ID" value="GHG10790.1"/>
    <property type="molecule type" value="Genomic_DNA"/>
</dbReference>
<dbReference type="InterPro" id="IPR011856">
    <property type="entry name" value="tRNA_endonuc-like_dom_sf"/>
</dbReference>
<dbReference type="SUPFAM" id="SSF52980">
    <property type="entry name" value="Restriction endonuclease-like"/>
    <property type="match status" value="1"/>
</dbReference>
<dbReference type="Gene3D" id="3.40.1350.10">
    <property type="match status" value="1"/>
</dbReference>
<evidence type="ECO:0000259" key="1">
    <source>
        <dbReference type="Pfam" id="PF04471"/>
    </source>
</evidence>
<dbReference type="InterPro" id="IPR052906">
    <property type="entry name" value="Type_IV_Methyl-Rstrct_Enzyme"/>
</dbReference>
<dbReference type="PANTHER" id="PTHR30015:SF7">
    <property type="entry name" value="TYPE IV METHYL-DIRECTED RESTRICTION ENZYME ECOKMRR"/>
    <property type="match status" value="1"/>
</dbReference>
<dbReference type="PANTHER" id="PTHR30015">
    <property type="entry name" value="MRR RESTRICTION SYSTEM PROTEIN"/>
    <property type="match status" value="1"/>
</dbReference>
<proteinExistence type="predicted"/>
<dbReference type="RefSeq" id="WP_191310317.1">
    <property type="nucleotide sequence ID" value="NZ_BNAW01000010.1"/>
</dbReference>
<dbReference type="Proteomes" id="UP000649955">
    <property type="component" value="Unassembled WGS sequence"/>
</dbReference>
<keyword evidence="3" id="KW-1185">Reference proteome</keyword>
<comment type="caution">
    <text evidence="2">The sequence shown here is derived from an EMBL/GenBank/DDBJ whole genome shotgun (WGS) entry which is preliminary data.</text>
</comment>
<organism evidence="2 3">
    <name type="scientific">Amycolatopsis bullii</name>
    <dbReference type="NCBI Taxonomy" id="941987"/>
    <lineage>
        <taxon>Bacteria</taxon>
        <taxon>Bacillati</taxon>
        <taxon>Actinomycetota</taxon>
        <taxon>Actinomycetes</taxon>
        <taxon>Pseudonocardiales</taxon>
        <taxon>Pseudonocardiaceae</taxon>
        <taxon>Amycolatopsis</taxon>
    </lineage>
</organism>
<dbReference type="Pfam" id="PF04471">
    <property type="entry name" value="Mrr_cat"/>
    <property type="match status" value="1"/>
</dbReference>
<evidence type="ECO:0000313" key="3">
    <source>
        <dbReference type="Proteomes" id="UP000649955"/>
    </source>
</evidence>
<feature type="domain" description="Restriction endonuclease type IV Mrr" evidence="1">
    <location>
        <begin position="196"/>
        <end position="310"/>
    </location>
</feature>
<sequence>MTTIWGVHNDQPQLDLVGNGFVSIGWDDLGDLSDLKDDRDDAKDRVARGLPDLKPGAIPVTAGTLLSFRHRMQPGDIVIYPYKPDSTVNFGRITGDYYFQTGVSLHANRRPVEWLRTGVPRTTFSQSARYEIGSAVTVFQVKQHRQEFLDFLKGLPTSAGSAEAEPEAAADEAADQPDAERIETYTHDFVIDTLMKKLEGVDFEHFVAHLLGAMGYRTEVTSPSRDGGYDIIASHDPLLLKPPIIKVQCKRTTSSIGRPEVQQLTGALAAGGSELGLFVTLGSYSADAQHEERHRQNLRLINGRQLVKLIFEHYGKFSLEYKRLLPLRSVYVVDSTVN</sequence>
<gene>
    <name evidence="2" type="ORF">GCM10017567_29950</name>
</gene>
<protein>
    <recommendedName>
        <fullName evidence="1">Restriction endonuclease type IV Mrr domain-containing protein</fullName>
    </recommendedName>
</protein>
<name>A0ABQ3KF59_9PSEU</name>